<accession>A0ABT1WAD7</accession>
<evidence type="ECO:0000313" key="4">
    <source>
        <dbReference type="Proteomes" id="UP001524587"/>
    </source>
</evidence>
<dbReference type="EMBL" id="JAMSKV010000017">
    <property type="protein sequence ID" value="MCQ8279846.1"/>
    <property type="molecule type" value="Genomic_DNA"/>
</dbReference>
<proteinExistence type="predicted"/>
<keyword evidence="4" id="KW-1185">Reference proteome</keyword>
<dbReference type="Proteomes" id="UP001524587">
    <property type="component" value="Unassembled WGS sequence"/>
</dbReference>
<organism evidence="3 4">
    <name type="scientific">Endosaccharibacter trunci</name>
    <dbReference type="NCBI Taxonomy" id="2812733"/>
    <lineage>
        <taxon>Bacteria</taxon>
        <taxon>Pseudomonadati</taxon>
        <taxon>Pseudomonadota</taxon>
        <taxon>Alphaproteobacteria</taxon>
        <taxon>Acetobacterales</taxon>
        <taxon>Acetobacteraceae</taxon>
        <taxon>Endosaccharibacter</taxon>
    </lineage>
</organism>
<name>A0ABT1WAD7_9PROT</name>
<evidence type="ECO:0000256" key="1">
    <source>
        <dbReference type="SAM" id="MobiDB-lite"/>
    </source>
</evidence>
<dbReference type="RefSeq" id="WP_422865335.1">
    <property type="nucleotide sequence ID" value="NZ_JAMSKV010000017.1"/>
</dbReference>
<gene>
    <name evidence="3" type="ORF">NFI95_15485</name>
</gene>
<keyword evidence="2" id="KW-0732">Signal</keyword>
<evidence type="ECO:0000313" key="3">
    <source>
        <dbReference type="EMBL" id="MCQ8279846.1"/>
    </source>
</evidence>
<sequence length="160" mass="15740">MHLSRVAALVAAVSLGASSARAQAPSWLAGGGNPQAATVTTGLCGTTTFNGATVGVPCAPGVAPSDPNNTSFAGSAALTPSGTSGHPGQIGGQPASATNTGRSFGWNCASAGLGAVTLVDGSIRNVWMYTNNGADVRGDAFAIIDEEPPSGVSCTFQVYR</sequence>
<reference evidence="3 4" key="1">
    <citation type="submission" date="2022-06" db="EMBL/GenBank/DDBJ databases">
        <title>Endosaccharibacter gen. nov., sp. nov., endophytic bacteria isolated from sugarcane.</title>
        <authorList>
            <person name="Pitiwittayakul N."/>
            <person name="Yukphan P."/>
            <person name="Charoenyingcharoen P."/>
            <person name="Tanasupawat S."/>
        </authorList>
    </citation>
    <scope>NUCLEOTIDE SEQUENCE [LARGE SCALE GENOMIC DNA]</scope>
    <source>
        <strain evidence="3 4">KSS8</strain>
    </source>
</reference>
<comment type="caution">
    <text evidence="3">The sequence shown here is derived from an EMBL/GenBank/DDBJ whole genome shotgun (WGS) entry which is preliminary data.</text>
</comment>
<evidence type="ECO:0000256" key="2">
    <source>
        <dbReference type="SAM" id="SignalP"/>
    </source>
</evidence>
<feature type="compositionally biased region" description="Polar residues" evidence="1">
    <location>
        <begin position="69"/>
        <end position="86"/>
    </location>
</feature>
<feature type="signal peptide" evidence="2">
    <location>
        <begin position="1"/>
        <end position="22"/>
    </location>
</feature>
<feature type="region of interest" description="Disordered" evidence="1">
    <location>
        <begin position="69"/>
        <end position="97"/>
    </location>
</feature>
<protein>
    <submittedName>
        <fullName evidence="3">Uncharacterized protein</fullName>
    </submittedName>
</protein>
<feature type="chain" id="PRO_5045326914" evidence="2">
    <location>
        <begin position="23"/>
        <end position="160"/>
    </location>
</feature>